<accession>A0ABX4CY05</accession>
<evidence type="ECO:0000313" key="3">
    <source>
        <dbReference type="Proteomes" id="UP000198381"/>
    </source>
</evidence>
<evidence type="ECO:0008006" key="4">
    <source>
        <dbReference type="Google" id="ProtNLM"/>
    </source>
</evidence>
<reference evidence="2 3" key="1">
    <citation type="submission" date="2016-11" db="EMBL/GenBank/DDBJ databases">
        <title>Whole genomes of Flavobacteriaceae.</title>
        <authorList>
            <person name="Stine C."/>
            <person name="Li C."/>
            <person name="Tadesse D."/>
        </authorList>
    </citation>
    <scope>NUCLEOTIDE SEQUENCE [LARGE SCALE GENOMIC DNA]</scope>
    <source>
        <strain evidence="2 3">CCUG 60112</strain>
    </source>
</reference>
<sequence>MAAGQGFFIYPNAATKIVFNNDMRLGGKNTAFFKKAQTAKTEKSRLWLNCSNAGGAFKQTLIGYVEGATNNWDFNYDASTLDENAYLDFYSIVDTDLMAIQGRALPFDKNDLISLGYKATIGGEFTISIDHVDGLFDNQVVYLEDKTTDVIHDLSAANYTFSTAAGTFDKRFVLRFTGKTLGTGDFENIEDGLLVAVKDKSIKLVTSKESIKEVSIYDISGKLLYQKKKVGSTEHTVSNLQSGNQILLVKTILENDFSTTRKIIYR</sequence>
<comment type="caution">
    <text evidence="2">The sequence shown here is derived from an EMBL/GenBank/DDBJ whole genome shotgun (WGS) entry which is preliminary data.</text>
</comment>
<dbReference type="Proteomes" id="UP000198381">
    <property type="component" value="Unassembled WGS sequence"/>
</dbReference>
<evidence type="ECO:0000256" key="1">
    <source>
        <dbReference type="ARBA" id="ARBA00022729"/>
    </source>
</evidence>
<protein>
    <recommendedName>
        <fullName evidence="4">Por secretion system C-terminal sorting domain-containing protein</fullName>
    </recommendedName>
</protein>
<name>A0ABX4CY05_9FLAO</name>
<dbReference type="NCBIfam" id="NF033708">
    <property type="entry name" value="T9SS_Cterm_ChiA"/>
    <property type="match status" value="1"/>
</dbReference>
<dbReference type="NCBIfam" id="TIGR04183">
    <property type="entry name" value="Por_Secre_tail"/>
    <property type="match status" value="1"/>
</dbReference>
<organism evidence="2 3">
    <name type="scientific">Flavobacterium plurextorum</name>
    <dbReference type="NCBI Taxonomy" id="1114867"/>
    <lineage>
        <taxon>Bacteria</taxon>
        <taxon>Pseudomonadati</taxon>
        <taxon>Bacteroidota</taxon>
        <taxon>Flavobacteriia</taxon>
        <taxon>Flavobacteriales</taxon>
        <taxon>Flavobacteriaceae</taxon>
        <taxon>Flavobacterium</taxon>
    </lineage>
</organism>
<evidence type="ECO:0000313" key="2">
    <source>
        <dbReference type="EMBL" id="OXB09736.1"/>
    </source>
</evidence>
<gene>
    <name evidence="2" type="ORF">B0A81_05960</name>
</gene>
<dbReference type="InterPro" id="IPR026444">
    <property type="entry name" value="Secre_tail"/>
</dbReference>
<keyword evidence="1" id="KW-0732">Signal</keyword>
<proteinExistence type="predicted"/>
<dbReference type="EMBL" id="MUHD01000011">
    <property type="protein sequence ID" value="OXB09736.1"/>
    <property type="molecule type" value="Genomic_DNA"/>
</dbReference>
<keyword evidence="3" id="KW-1185">Reference proteome</keyword>